<dbReference type="GO" id="GO:0016887">
    <property type="term" value="F:ATP hydrolysis activity"/>
    <property type="evidence" value="ECO:0007669"/>
    <property type="project" value="InterPro"/>
</dbReference>
<organism evidence="5 6">
    <name type="scientific">Rhizosphaericola mali</name>
    <dbReference type="NCBI Taxonomy" id="2545455"/>
    <lineage>
        <taxon>Bacteria</taxon>
        <taxon>Pseudomonadati</taxon>
        <taxon>Bacteroidota</taxon>
        <taxon>Chitinophagia</taxon>
        <taxon>Chitinophagales</taxon>
        <taxon>Chitinophagaceae</taxon>
        <taxon>Rhizosphaericola</taxon>
    </lineage>
</organism>
<dbReference type="InterPro" id="IPR003593">
    <property type="entry name" value="AAA+_ATPase"/>
</dbReference>
<dbReference type="KEGG" id="arac:E0W69_011050"/>
<gene>
    <name evidence="5" type="ORF">E0W69_011050</name>
</gene>
<dbReference type="GO" id="GO:0005524">
    <property type="term" value="F:ATP binding"/>
    <property type="evidence" value="ECO:0007669"/>
    <property type="project" value="UniProtKB-KW"/>
</dbReference>
<evidence type="ECO:0000313" key="5">
    <source>
        <dbReference type="EMBL" id="QES89176.1"/>
    </source>
</evidence>
<proteinExistence type="predicted"/>
<dbReference type="CDD" id="cd03225">
    <property type="entry name" value="ABC_cobalt_CbiO_domain1"/>
    <property type="match status" value="1"/>
</dbReference>
<dbReference type="SMART" id="SM00382">
    <property type="entry name" value="AAA"/>
    <property type="match status" value="2"/>
</dbReference>
<dbReference type="GO" id="GO:0042626">
    <property type="term" value="F:ATPase-coupled transmembrane transporter activity"/>
    <property type="evidence" value="ECO:0007669"/>
    <property type="project" value="TreeGrafter"/>
</dbReference>
<feature type="domain" description="ABC transporter" evidence="4">
    <location>
        <begin position="262"/>
        <end position="494"/>
    </location>
</feature>
<dbReference type="InterPro" id="IPR017871">
    <property type="entry name" value="ABC_transporter-like_CS"/>
</dbReference>
<dbReference type="EMBL" id="CP044016">
    <property type="protein sequence ID" value="QES89176.1"/>
    <property type="molecule type" value="Genomic_DNA"/>
</dbReference>
<name>A0A5P2G056_9BACT</name>
<dbReference type="SUPFAM" id="SSF52540">
    <property type="entry name" value="P-loop containing nucleoside triphosphate hydrolases"/>
    <property type="match status" value="2"/>
</dbReference>
<dbReference type="Proteomes" id="UP000292424">
    <property type="component" value="Chromosome"/>
</dbReference>
<keyword evidence="1" id="KW-0813">Transport</keyword>
<dbReference type="InterPro" id="IPR015856">
    <property type="entry name" value="ABC_transpr_CbiO/EcfA_su"/>
</dbReference>
<evidence type="ECO:0000256" key="3">
    <source>
        <dbReference type="ARBA" id="ARBA00022840"/>
    </source>
</evidence>
<dbReference type="AlphaFoldDB" id="A0A5P2G056"/>
<dbReference type="PANTHER" id="PTHR43553">
    <property type="entry name" value="HEAVY METAL TRANSPORTER"/>
    <property type="match status" value="1"/>
</dbReference>
<dbReference type="PROSITE" id="PS50893">
    <property type="entry name" value="ABC_TRANSPORTER_2"/>
    <property type="match status" value="2"/>
</dbReference>
<dbReference type="GO" id="GO:0043190">
    <property type="term" value="C:ATP-binding cassette (ABC) transporter complex"/>
    <property type="evidence" value="ECO:0007669"/>
    <property type="project" value="TreeGrafter"/>
</dbReference>
<sequence>MSNPFIVAHIKNIVLNGVSVLENIDFSLNKGENLIITGASGNGKTTMALALAKKLYVNGVIDIFFDKENTEVQPTTKFIEQRYSLKNKGNLTTGFYYQQRFNSSDSTDSYTVMDELLAIDDNKESVENLLNNLNLFERKEAPIIQLSSGEHKRFQLIKALLKPSQLMILDEPFIGLDKASREKLYAIIDERTIKGSTFIIISGVHHAFPKSAAKILELNSNTTHQFSSIKDFTPTLQESKFKIDTDAIPLIQKDSLVFENAIRMVNVNVQYGEKKILNNINWTVKKGEKWLVKGHNGAGKSTLLSLITGDNPQAYANEIYLFDKRRGRGETIWDIKRPIGFVSPEVFAYYDKNLTVYTTVACGLFDTMGLFKKLKPEEEASVAAWLNVFNLNTIQNKRLNTLSSGQQRMVLLANALVKNPPLLLLDEPCQGLDESQTQEFVQMIDILVEKLNTTILYISHYDNEIPNCIDQILQLEHGNPTLLKNHKREILVHE</sequence>
<dbReference type="Pfam" id="PF00005">
    <property type="entry name" value="ABC_tran"/>
    <property type="match status" value="2"/>
</dbReference>
<keyword evidence="3 5" id="KW-0067">ATP-binding</keyword>
<keyword evidence="2" id="KW-0547">Nucleotide-binding</keyword>
<feature type="domain" description="ABC transporter" evidence="4">
    <location>
        <begin position="5"/>
        <end position="245"/>
    </location>
</feature>
<dbReference type="RefSeq" id="WP_131330122.1">
    <property type="nucleotide sequence ID" value="NZ_CP044016.1"/>
</dbReference>
<accession>A0A5P2G056</accession>
<evidence type="ECO:0000259" key="4">
    <source>
        <dbReference type="PROSITE" id="PS50893"/>
    </source>
</evidence>
<reference evidence="5 6" key="1">
    <citation type="submission" date="2019-09" db="EMBL/GenBank/DDBJ databases">
        <title>Complete genome sequence of Arachidicoccus sp. B3-10 isolated from apple orchard soil.</title>
        <authorList>
            <person name="Kim H.S."/>
            <person name="Han K.-I."/>
            <person name="Suh M.K."/>
            <person name="Lee K.C."/>
            <person name="Eom M.K."/>
            <person name="Kim J.-S."/>
            <person name="Kang S.W."/>
            <person name="Sin Y."/>
            <person name="Lee J.-S."/>
        </authorList>
    </citation>
    <scope>NUCLEOTIDE SEQUENCE [LARGE SCALE GENOMIC DNA]</scope>
    <source>
        <strain evidence="5 6">B3-10</strain>
    </source>
</reference>
<keyword evidence="6" id="KW-1185">Reference proteome</keyword>
<dbReference type="CDD" id="cd00267">
    <property type="entry name" value="ABC_ATPase"/>
    <property type="match status" value="1"/>
</dbReference>
<dbReference type="InterPro" id="IPR027417">
    <property type="entry name" value="P-loop_NTPase"/>
</dbReference>
<evidence type="ECO:0000256" key="1">
    <source>
        <dbReference type="ARBA" id="ARBA00022448"/>
    </source>
</evidence>
<dbReference type="InterPro" id="IPR050095">
    <property type="entry name" value="ECF_ABC_transporter_ATP-bd"/>
</dbReference>
<dbReference type="InterPro" id="IPR003439">
    <property type="entry name" value="ABC_transporter-like_ATP-bd"/>
</dbReference>
<protein>
    <submittedName>
        <fullName evidence="5">ATP-binding cassette domain-containing protein</fullName>
    </submittedName>
</protein>
<dbReference type="OrthoDB" id="9789994at2"/>
<dbReference type="PANTHER" id="PTHR43553:SF3">
    <property type="entry name" value="ABC TRANSPORTER ATP-BINDING PROTEIN MODF"/>
    <property type="match status" value="1"/>
</dbReference>
<dbReference type="PROSITE" id="PS00211">
    <property type="entry name" value="ABC_TRANSPORTER_1"/>
    <property type="match status" value="1"/>
</dbReference>
<dbReference type="Gene3D" id="3.40.50.300">
    <property type="entry name" value="P-loop containing nucleotide triphosphate hydrolases"/>
    <property type="match status" value="2"/>
</dbReference>
<evidence type="ECO:0000313" key="6">
    <source>
        <dbReference type="Proteomes" id="UP000292424"/>
    </source>
</evidence>
<evidence type="ECO:0000256" key="2">
    <source>
        <dbReference type="ARBA" id="ARBA00022741"/>
    </source>
</evidence>